<sequence length="50" mass="5776">MPDRECFLRDVGAYGNTPVQQEKQADGKIPKGWHDYRKKHTTMFNPVGVK</sequence>
<gene>
    <name evidence="1" type="ORF">BROSI_A1545</name>
</gene>
<evidence type="ECO:0000313" key="2">
    <source>
        <dbReference type="Proteomes" id="UP000032309"/>
    </source>
</evidence>
<protein>
    <submittedName>
        <fullName evidence="1">Uncharacterized protein</fullName>
    </submittedName>
</protein>
<proteinExistence type="predicted"/>
<evidence type="ECO:0000313" key="1">
    <source>
        <dbReference type="EMBL" id="GAN33028.1"/>
    </source>
</evidence>
<organism evidence="1 2">
    <name type="scientific">Candidatus Brocadia sinica JPN1</name>
    <dbReference type="NCBI Taxonomy" id="1197129"/>
    <lineage>
        <taxon>Bacteria</taxon>
        <taxon>Pseudomonadati</taxon>
        <taxon>Planctomycetota</taxon>
        <taxon>Candidatus Brocadiia</taxon>
        <taxon>Candidatus Brocadiales</taxon>
        <taxon>Candidatus Brocadiaceae</taxon>
        <taxon>Candidatus Brocadia</taxon>
    </lineage>
</organism>
<reference evidence="2" key="1">
    <citation type="journal article" date="2015" name="Genome Announc.">
        <title>Draft Genome Sequence of an Anaerobic Ammonium-Oxidizing Bacterium, "Candidatus Brocadia sinica".</title>
        <authorList>
            <person name="Oshiki M."/>
            <person name="Shinyako-Hata K."/>
            <person name="Satoh H."/>
            <person name="Okabe S."/>
        </authorList>
    </citation>
    <scope>NUCLEOTIDE SEQUENCE [LARGE SCALE GENOMIC DNA]</scope>
    <source>
        <strain evidence="2">JPN1</strain>
    </source>
</reference>
<dbReference type="EMBL" id="BAFN01000001">
    <property type="protein sequence ID" value="GAN33028.1"/>
    <property type="molecule type" value="Genomic_DNA"/>
</dbReference>
<dbReference type="Proteomes" id="UP000032309">
    <property type="component" value="Unassembled WGS sequence"/>
</dbReference>
<comment type="caution">
    <text evidence="1">The sequence shown here is derived from an EMBL/GenBank/DDBJ whole genome shotgun (WGS) entry which is preliminary data.</text>
</comment>
<name>A0ABQ0JWG2_9BACT</name>
<keyword evidence="2" id="KW-1185">Reference proteome</keyword>
<accession>A0ABQ0JWG2</accession>